<keyword evidence="2" id="KW-0597">Phosphoprotein</keyword>
<dbReference type="Proteomes" id="UP000825729">
    <property type="component" value="Unassembled WGS sequence"/>
</dbReference>
<dbReference type="PROSITE" id="PS50110">
    <property type="entry name" value="RESPONSE_REGULATORY"/>
    <property type="match status" value="1"/>
</dbReference>
<dbReference type="PANTHER" id="PTHR43874">
    <property type="entry name" value="TWO-COMPONENT RESPONSE REGULATOR"/>
    <property type="match status" value="1"/>
</dbReference>
<feature type="modified residue" description="4-aspartylphosphate" evidence="2">
    <location>
        <position position="75"/>
    </location>
</feature>
<evidence type="ECO:0000313" key="4">
    <source>
        <dbReference type="EMBL" id="KAG9456256.1"/>
    </source>
</evidence>
<dbReference type="InterPro" id="IPR011006">
    <property type="entry name" value="CheY-like_superfamily"/>
</dbReference>
<name>A0AAV7F8W9_ARIFI</name>
<dbReference type="GO" id="GO:0000160">
    <property type="term" value="P:phosphorelay signal transduction system"/>
    <property type="evidence" value="ECO:0007669"/>
    <property type="project" value="UniProtKB-KW"/>
</dbReference>
<protein>
    <recommendedName>
        <fullName evidence="3">Response regulatory domain-containing protein</fullName>
    </recommendedName>
</protein>
<comment type="caution">
    <text evidence="4">The sequence shown here is derived from an EMBL/GenBank/DDBJ whole genome shotgun (WGS) entry which is preliminary data.</text>
</comment>
<dbReference type="CDD" id="cd00156">
    <property type="entry name" value="REC"/>
    <property type="match status" value="1"/>
</dbReference>
<dbReference type="Gene3D" id="3.40.50.2300">
    <property type="match status" value="1"/>
</dbReference>
<dbReference type="Pfam" id="PF00072">
    <property type="entry name" value="Response_reg"/>
    <property type="match status" value="1"/>
</dbReference>
<evidence type="ECO:0000259" key="3">
    <source>
        <dbReference type="PROSITE" id="PS50110"/>
    </source>
</evidence>
<reference evidence="4 5" key="1">
    <citation type="submission" date="2021-07" db="EMBL/GenBank/DDBJ databases">
        <title>The Aristolochia fimbriata genome: insights into angiosperm evolution, floral development and chemical biosynthesis.</title>
        <authorList>
            <person name="Jiao Y."/>
        </authorList>
    </citation>
    <scope>NUCLEOTIDE SEQUENCE [LARGE SCALE GENOMIC DNA]</scope>
    <source>
        <strain evidence="4">IBCAS-2021</strain>
        <tissue evidence="4">Leaf</tissue>
    </source>
</reference>
<dbReference type="GO" id="GO:0009736">
    <property type="term" value="P:cytokinin-activated signaling pathway"/>
    <property type="evidence" value="ECO:0007669"/>
    <property type="project" value="InterPro"/>
</dbReference>
<dbReference type="EMBL" id="JAINDJ010000002">
    <property type="protein sequence ID" value="KAG9456256.1"/>
    <property type="molecule type" value="Genomic_DNA"/>
</dbReference>
<evidence type="ECO:0000256" key="1">
    <source>
        <dbReference type="ARBA" id="ARBA00023012"/>
    </source>
</evidence>
<feature type="domain" description="Response regulatory" evidence="3">
    <location>
        <begin position="24"/>
        <end position="140"/>
    </location>
</feature>
<accession>A0AAV7F8W9</accession>
<sequence>MEYHGTWNNNSSFLLRQYRPRPVRVFLVDDDLPYLKKAQRKLVSFGCLVKCFDSAKFAKRELNKAEGKVDIVFTDVYTRAMDGFELLDKIKERWNDLPVVMMTVDSNPVIIKRATQQNASFFASKANIDNVLSNFARYVNWVRKATVVDTDHIDVHDQDTNNNGSSTTTTALTMDGWNEMRLIERKGRKRNDDVYWCPSLRNKFFRAVNKLNFTS</sequence>
<evidence type="ECO:0000313" key="5">
    <source>
        <dbReference type="Proteomes" id="UP000825729"/>
    </source>
</evidence>
<gene>
    <name evidence="4" type="ORF">H6P81_000764</name>
</gene>
<dbReference type="InterPro" id="IPR045279">
    <property type="entry name" value="ARR-like"/>
</dbReference>
<dbReference type="PANTHER" id="PTHR43874:SF7">
    <property type="entry name" value="TWO-COMPONENT RESPONSE REGULATOR ARR10"/>
    <property type="match status" value="1"/>
</dbReference>
<dbReference type="SUPFAM" id="SSF52172">
    <property type="entry name" value="CheY-like"/>
    <property type="match status" value="1"/>
</dbReference>
<dbReference type="InterPro" id="IPR001789">
    <property type="entry name" value="Sig_transdc_resp-reg_receiver"/>
</dbReference>
<proteinExistence type="predicted"/>
<dbReference type="AlphaFoldDB" id="A0AAV7F8W9"/>
<organism evidence="4 5">
    <name type="scientific">Aristolochia fimbriata</name>
    <name type="common">White veined hardy Dutchman's pipe vine</name>
    <dbReference type="NCBI Taxonomy" id="158543"/>
    <lineage>
        <taxon>Eukaryota</taxon>
        <taxon>Viridiplantae</taxon>
        <taxon>Streptophyta</taxon>
        <taxon>Embryophyta</taxon>
        <taxon>Tracheophyta</taxon>
        <taxon>Spermatophyta</taxon>
        <taxon>Magnoliopsida</taxon>
        <taxon>Magnoliidae</taxon>
        <taxon>Piperales</taxon>
        <taxon>Aristolochiaceae</taxon>
        <taxon>Aristolochia</taxon>
    </lineage>
</organism>
<dbReference type="SMART" id="SM00448">
    <property type="entry name" value="REC"/>
    <property type="match status" value="1"/>
</dbReference>
<keyword evidence="5" id="KW-1185">Reference proteome</keyword>
<evidence type="ECO:0000256" key="2">
    <source>
        <dbReference type="PROSITE-ProRule" id="PRU00169"/>
    </source>
</evidence>
<keyword evidence="1" id="KW-0902">Two-component regulatory system</keyword>